<dbReference type="AlphaFoldDB" id="A0A0N4Y4U3"/>
<proteinExistence type="predicted"/>
<dbReference type="EMBL" id="UYSL01020421">
    <property type="protein sequence ID" value="VDL74538.1"/>
    <property type="molecule type" value="Genomic_DNA"/>
</dbReference>
<accession>A0A0N4Y4U3</accession>
<evidence type="ECO:0000313" key="1">
    <source>
        <dbReference type="EMBL" id="VDL74538.1"/>
    </source>
</evidence>
<name>A0A0N4Y4U3_NIPBR</name>
<dbReference type="WBParaSite" id="NBR_0001094801-mRNA-1">
    <property type="protein sequence ID" value="NBR_0001094801-mRNA-1"/>
    <property type="gene ID" value="NBR_0001094801"/>
</dbReference>
<dbReference type="Proteomes" id="UP000271162">
    <property type="component" value="Unassembled WGS sequence"/>
</dbReference>
<organism evidence="3">
    <name type="scientific">Nippostrongylus brasiliensis</name>
    <name type="common">Rat hookworm</name>
    <dbReference type="NCBI Taxonomy" id="27835"/>
    <lineage>
        <taxon>Eukaryota</taxon>
        <taxon>Metazoa</taxon>
        <taxon>Ecdysozoa</taxon>
        <taxon>Nematoda</taxon>
        <taxon>Chromadorea</taxon>
        <taxon>Rhabditida</taxon>
        <taxon>Rhabditina</taxon>
        <taxon>Rhabditomorpha</taxon>
        <taxon>Strongyloidea</taxon>
        <taxon>Heligmosomidae</taxon>
        <taxon>Nippostrongylus</taxon>
    </lineage>
</organism>
<evidence type="ECO:0000313" key="2">
    <source>
        <dbReference type="Proteomes" id="UP000271162"/>
    </source>
</evidence>
<gene>
    <name evidence="1" type="ORF">NBR_LOCUS10949</name>
</gene>
<dbReference type="STRING" id="27835.A0A0N4Y4U3"/>
<evidence type="ECO:0000313" key="3">
    <source>
        <dbReference type="WBParaSite" id="NBR_0001094801-mRNA-1"/>
    </source>
</evidence>
<reference evidence="1 2" key="2">
    <citation type="submission" date="2018-11" db="EMBL/GenBank/DDBJ databases">
        <authorList>
            <consortium name="Pathogen Informatics"/>
        </authorList>
    </citation>
    <scope>NUCLEOTIDE SEQUENCE [LARGE SCALE GENOMIC DNA]</scope>
</reference>
<protein>
    <submittedName>
        <fullName evidence="3">Polyprotein</fullName>
    </submittedName>
</protein>
<keyword evidence="2" id="KW-1185">Reference proteome</keyword>
<sequence>MGLADCYGYRSCGPMRRVQFVKGRPAGTVLMTGNAVMSLNVVDSSQDSPPVLRAEVIDEDFMKEPIKLRPSVPITTPGSLPSRRVIHQAVEYVNHEPPALEEEVPEMYPPDSDWIEGEIEVPSSDVPLLPDGQMDIELD</sequence>
<reference evidence="3" key="1">
    <citation type="submission" date="2017-02" db="UniProtKB">
        <authorList>
            <consortium name="WormBaseParasite"/>
        </authorList>
    </citation>
    <scope>IDENTIFICATION</scope>
</reference>